<comment type="caution">
    <text evidence="3">The sequence shown here is derived from an EMBL/GenBank/DDBJ whole genome shotgun (WGS) entry which is preliminary data.</text>
</comment>
<gene>
    <name evidence="3" type="ORF">BIFADO_01891</name>
</gene>
<dbReference type="Proteomes" id="UP000003773">
    <property type="component" value="Unassembled WGS sequence"/>
</dbReference>
<sequence>MSRIAQFRFRTMSLALLVAAAGSSYAANLPTPHPPRVTTQPPPSRPAPSRRSSIPGC</sequence>
<evidence type="ECO:0000313" key="3">
    <source>
        <dbReference type="EMBL" id="EDN82369.1"/>
    </source>
</evidence>
<dbReference type="AlphaFoldDB" id="A7A7Q1"/>
<feature type="chain" id="PRO_5002706393" description="Tat pathway signal sequence domain protein" evidence="2">
    <location>
        <begin position="27"/>
        <end position="57"/>
    </location>
</feature>
<dbReference type="HOGENOM" id="CLU_2987421_0_0_11"/>
<feature type="signal peptide" evidence="2">
    <location>
        <begin position="1"/>
        <end position="26"/>
    </location>
</feature>
<name>A7A7Q1_BIFAD</name>
<feature type="region of interest" description="Disordered" evidence="1">
    <location>
        <begin position="25"/>
        <end position="57"/>
    </location>
</feature>
<evidence type="ECO:0000256" key="2">
    <source>
        <dbReference type="SAM" id="SignalP"/>
    </source>
</evidence>
<evidence type="ECO:0008006" key="5">
    <source>
        <dbReference type="Google" id="ProtNLM"/>
    </source>
</evidence>
<keyword evidence="2" id="KW-0732">Signal</keyword>
<protein>
    <recommendedName>
        <fullName evidence="5">Tat pathway signal sequence domain protein</fullName>
    </recommendedName>
</protein>
<proteinExistence type="predicted"/>
<reference evidence="3 4" key="1">
    <citation type="submission" date="2007-04" db="EMBL/GenBank/DDBJ databases">
        <authorList>
            <person name="Fulton L."/>
            <person name="Clifton S."/>
            <person name="Fulton B."/>
            <person name="Xu J."/>
            <person name="Minx P."/>
            <person name="Pepin K.H."/>
            <person name="Johnson M."/>
            <person name="Thiruvilangam P."/>
            <person name="Bhonagiri V."/>
            <person name="Nash W.E."/>
            <person name="Mardis E.R."/>
            <person name="Wilson R.K."/>
        </authorList>
    </citation>
    <scope>NUCLEOTIDE SEQUENCE [LARGE SCALE GENOMIC DNA]</scope>
    <source>
        <strain evidence="3 4">L2-32</strain>
    </source>
</reference>
<organism evidence="3 4">
    <name type="scientific">Bifidobacterium adolescentis L2-32</name>
    <dbReference type="NCBI Taxonomy" id="411481"/>
    <lineage>
        <taxon>Bacteria</taxon>
        <taxon>Bacillati</taxon>
        <taxon>Actinomycetota</taxon>
        <taxon>Actinomycetes</taxon>
        <taxon>Bifidobacteriales</taxon>
        <taxon>Bifidobacteriaceae</taxon>
        <taxon>Bifidobacterium</taxon>
    </lineage>
</organism>
<feature type="compositionally biased region" description="Low complexity" evidence="1">
    <location>
        <begin position="47"/>
        <end position="57"/>
    </location>
</feature>
<accession>A7A7Q1</accession>
<feature type="compositionally biased region" description="Pro residues" evidence="1">
    <location>
        <begin position="31"/>
        <end position="46"/>
    </location>
</feature>
<evidence type="ECO:0000256" key="1">
    <source>
        <dbReference type="SAM" id="MobiDB-lite"/>
    </source>
</evidence>
<dbReference type="EMBL" id="AAXD02000070">
    <property type="protein sequence ID" value="EDN82369.1"/>
    <property type="molecule type" value="Genomic_DNA"/>
</dbReference>
<reference evidence="3 4" key="2">
    <citation type="submission" date="2007-05" db="EMBL/GenBank/DDBJ databases">
        <title>Draft genome sequence of Bifidobacterium adolescentis (L2-32).</title>
        <authorList>
            <person name="Sudarsanam P."/>
            <person name="Ley R."/>
            <person name="Guruge J."/>
            <person name="Turnbaugh P.J."/>
            <person name="Mahowald M."/>
            <person name="Liep D."/>
            <person name="Gordon J."/>
        </authorList>
    </citation>
    <scope>NUCLEOTIDE SEQUENCE [LARGE SCALE GENOMIC DNA]</scope>
    <source>
        <strain evidence="3 4">L2-32</strain>
    </source>
</reference>
<evidence type="ECO:0000313" key="4">
    <source>
        <dbReference type="Proteomes" id="UP000003773"/>
    </source>
</evidence>